<evidence type="ECO:0000256" key="2">
    <source>
        <dbReference type="ARBA" id="ARBA00004496"/>
    </source>
</evidence>
<dbReference type="AlphaFoldDB" id="A0A9P6TYS1"/>
<organism evidence="12 13">
    <name type="scientific">Actinomortierella ambigua</name>
    <dbReference type="NCBI Taxonomy" id="1343610"/>
    <lineage>
        <taxon>Eukaryota</taxon>
        <taxon>Fungi</taxon>
        <taxon>Fungi incertae sedis</taxon>
        <taxon>Mucoromycota</taxon>
        <taxon>Mortierellomycotina</taxon>
        <taxon>Mortierellomycetes</taxon>
        <taxon>Mortierellales</taxon>
        <taxon>Mortierellaceae</taxon>
        <taxon>Actinomortierella</taxon>
    </lineage>
</organism>
<dbReference type="Proteomes" id="UP000807716">
    <property type="component" value="Unassembled WGS sequence"/>
</dbReference>
<feature type="region of interest" description="Disordered" evidence="11">
    <location>
        <begin position="417"/>
        <end position="455"/>
    </location>
</feature>
<evidence type="ECO:0000256" key="9">
    <source>
        <dbReference type="ARBA" id="ARBA00023067"/>
    </source>
</evidence>
<dbReference type="InterPro" id="IPR022816">
    <property type="entry name" value="Condensin_barren_su2"/>
</dbReference>
<keyword evidence="7" id="KW-0132">Cell division</keyword>
<comment type="caution">
    <text evidence="12">The sequence shown here is derived from an EMBL/GenBank/DDBJ whole genome shotgun (WGS) entry which is preliminary data.</text>
</comment>
<dbReference type="GO" id="GO:0051301">
    <property type="term" value="P:cell division"/>
    <property type="evidence" value="ECO:0007669"/>
    <property type="project" value="UniProtKB-KW"/>
</dbReference>
<evidence type="ECO:0000256" key="11">
    <source>
        <dbReference type="SAM" id="MobiDB-lite"/>
    </source>
</evidence>
<feature type="region of interest" description="Disordered" evidence="11">
    <location>
        <begin position="832"/>
        <end position="883"/>
    </location>
</feature>
<protein>
    <recommendedName>
        <fullName evidence="4">Condensin complex subunit 2</fullName>
    </recommendedName>
</protein>
<keyword evidence="9" id="KW-0226">DNA condensation</keyword>
<dbReference type="GO" id="GO:0000796">
    <property type="term" value="C:condensin complex"/>
    <property type="evidence" value="ECO:0007669"/>
    <property type="project" value="InterPro"/>
</dbReference>
<dbReference type="Pfam" id="PF05786">
    <property type="entry name" value="Cnd2"/>
    <property type="match status" value="1"/>
</dbReference>
<evidence type="ECO:0000256" key="10">
    <source>
        <dbReference type="ARBA" id="ARBA00023306"/>
    </source>
</evidence>
<keyword evidence="8" id="KW-0498">Mitosis</keyword>
<dbReference type="PANTHER" id="PTHR13108:SF9">
    <property type="entry name" value="CONDENSIN COMPLEX SUBUNIT 2"/>
    <property type="match status" value="1"/>
</dbReference>
<evidence type="ECO:0000256" key="4">
    <source>
        <dbReference type="ARBA" id="ARBA00016065"/>
    </source>
</evidence>
<feature type="region of interest" description="Disordered" evidence="11">
    <location>
        <begin position="237"/>
        <end position="266"/>
    </location>
</feature>
<evidence type="ECO:0000256" key="3">
    <source>
        <dbReference type="ARBA" id="ARBA00009471"/>
    </source>
</evidence>
<keyword evidence="10" id="KW-0131">Cell cycle</keyword>
<proteinExistence type="inferred from homology"/>
<feature type="compositionally biased region" description="Acidic residues" evidence="11">
    <location>
        <begin position="328"/>
        <end position="350"/>
    </location>
</feature>
<evidence type="ECO:0000256" key="6">
    <source>
        <dbReference type="ARBA" id="ARBA00022490"/>
    </source>
</evidence>
<feature type="compositionally biased region" description="Basic and acidic residues" evidence="11">
    <location>
        <begin position="353"/>
        <end position="364"/>
    </location>
</feature>
<keyword evidence="13" id="KW-1185">Reference proteome</keyword>
<accession>A0A9P6TYS1</accession>
<feature type="region of interest" description="Disordered" evidence="11">
    <location>
        <begin position="321"/>
        <end position="364"/>
    </location>
</feature>
<dbReference type="GO" id="GO:0005737">
    <property type="term" value="C:cytoplasm"/>
    <property type="evidence" value="ECO:0007669"/>
    <property type="project" value="UniProtKB-SubCell"/>
</dbReference>
<dbReference type="GO" id="GO:0003682">
    <property type="term" value="F:chromatin binding"/>
    <property type="evidence" value="ECO:0007669"/>
    <property type="project" value="TreeGrafter"/>
</dbReference>
<feature type="compositionally biased region" description="Polar residues" evidence="11">
    <location>
        <begin position="111"/>
        <end position="126"/>
    </location>
</feature>
<keyword evidence="6" id="KW-0963">Cytoplasm</keyword>
<dbReference type="PIRSF" id="PIRSF017126">
    <property type="entry name" value="Condensin_H"/>
    <property type="match status" value="1"/>
</dbReference>
<gene>
    <name evidence="12" type="ORF">DFQ27_008102</name>
</gene>
<feature type="compositionally biased region" description="Polar residues" evidence="11">
    <location>
        <begin position="1"/>
        <end position="18"/>
    </location>
</feature>
<dbReference type="GO" id="GO:0007076">
    <property type="term" value="P:mitotic chromosome condensation"/>
    <property type="evidence" value="ECO:0007669"/>
    <property type="project" value="InterPro"/>
</dbReference>
<dbReference type="OrthoDB" id="362021at2759"/>
<sequence length="948" mass="103874">MLGQQQNARRSLENLNNASTGGGSSSSLPLRHSPSLSSSFSIFRDIEVPLGGNTELNDDAKEKSLRRRSLLDERAARRRSLLSSPNASRTSDAHASGQASPADEENRRRSSGLQRSSTMTGSSSGLAGSIPAGTAAGGSAVLGIVEPNQGPLPALLKVSADSFEQWLKLATDNKINANNSWNFALIDYFHEMSLLRDGDSINFQKASCTLDGCVKIYTSRVDSVATETTKLLGGLATSTKRDDADGGDDENDETDKPRRKRTTHRDNTLAKDFESLSLEKFNLEFAVDPLFKKTSADFDEGGARGLLLNHLSVDPEGKIIFDAGDARDDGDEDNDSDEEEEEEEDQEEQEQTSPEKKRSARKKTDVESALLDIQRLRAKFLPALNTIFERDICPSLKDFPLSGTSEMDLSFMRRFNDDGEDYAEPSRSTRRNESVPPEPIDHDDDDNIPDYGDSGFNFPDDDDEHVIDGDQMVEVSVINPEDAGEVVDAFGDLDAQIAARHQAPAPLASAATAAADDDNLMGGAGVLVDDDQLDLYSHFDSALLRNWAGPEHWRLRRIPKMKPTDAPVFDAEGNVIEGGDGKKKGASRAPLVLDFIGSEEVDERELFASADPASMVFTNAMEAEHRRSDHLLPDDVHFSSKQLLRMFLKPSFIVKSANKPKRGYLGSGSMLSAGDLGQGDEENLGSMAYPDEQFWATHSNNVRADDDINQLTEQLDNTQIYNDFIEEDDDEFQFFGGAAGDTAVLEAVVGSAKNKPDSREVQAGVGSSRGAYATTRGLFMGLFDGGDGNDYASQLVSQPTRVKANYIGYSKTAKKVDVKRLKDNIWKEMSSQTLKRTARGDVQDQEDRRKAKLSRMDGDETEGAEKQVAGQDDQGAADEGEDEYVKKEQKFSEIIGGLHKVYPRHKLEEISVPFCFICLLHLANEKNLSISGNDNLNELIIKQEGGTT</sequence>
<feature type="compositionally biased region" description="Basic and acidic residues" evidence="11">
    <location>
        <begin position="838"/>
        <end position="858"/>
    </location>
</feature>
<feature type="region of interest" description="Disordered" evidence="11">
    <location>
        <begin position="1"/>
        <end position="34"/>
    </location>
</feature>
<evidence type="ECO:0000256" key="1">
    <source>
        <dbReference type="ARBA" id="ARBA00004286"/>
    </source>
</evidence>
<dbReference type="EMBL" id="JAAAJB010000669">
    <property type="protein sequence ID" value="KAG0252364.1"/>
    <property type="molecule type" value="Genomic_DNA"/>
</dbReference>
<feature type="compositionally biased region" description="Low complexity" evidence="11">
    <location>
        <begin position="25"/>
        <end position="34"/>
    </location>
</feature>
<keyword evidence="5" id="KW-0158">Chromosome</keyword>
<evidence type="ECO:0000256" key="8">
    <source>
        <dbReference type="ARBA" id="ARBA00022776"/>
    </source>
</evidence>
<dbReference type="PANTHER" id="PTHR13108">
    <property type="entry name" value="CONDENSIN COMPLEX SUBUNIT 2"/>
    <property type="match status" value="1"/>
</dbReference>
<evidence type="ECO:0000256" key="5">
    <source>
        <dbReference type="ARBA" id="ARBA00022454"/>
    </source>
</evidence>
<evidence type="ECO:0000256" key="7">
    <source>
        <dbReference type="ARBA" id="ARBA00022618"/>
    </source>
</evidence>
<evidence type="ECO:0000313" key="13">
    <source>
        <dbReference type="Proteomes" id="UP000807716"/>
    </source>
</evidence>
<name>A0A9P6TYS1_9FUNG</name>
<comment type="subcellular location">
    <subcellularLocation>
        <location evidence="1">Chromosome</location>
    </subcellularLocation>
    <subcellularLocation>
        <location evidence="2">Cytoplasm</location>
    </subcellularLocation>
</comment>
<comment type="similarity">
    <text evidence="3">Belongs to the CND2 (condensin subunit 2) family.</text>
</comment>
<feature type="compositionally biased region" description="Basic and acidic residues" evidence="11">
    <location>
        <begin position="58"/>
        <end position="75"/>
    </location>
</feature>
<feature type="region of interest" description="Disordered" evidence="11">
    <location>
        <begin position="51"/>
        <end position="130"/>
    </location>
</feature>
<reference evidence="12" key="1">
    <citation type="journal article" date="2020" name="Fungal Divers.">
        <title>Resolving the Mortierellaceae phylogeny through synthesis of multi-gene phylogenetics and phylogenomics.</title>
        <authorList>
            <person name="Vandepol N."/>
            <person name="Liber J."/>
            <person name="Desiro A."/>
            <person name="Na H."/>
            <person name="Kennedy M."/>
            <person name="Barry K."/>
            <person name="Grigoriev I.V."/>
            <person name="Miller A.N."/>
            <person name="O'Donnell K."/>
            <person name="Stajich J.E."/>
            <person name="Bonito G."/>
        </authorList>
    </citation>
    <scope>NUCLEOTIDE SEQUENCE</scope>
    <source>
        <strain evidence="12">BC1065</strain>
    </source>
</reference>
<evidence type="ECO:0000313" key="12">
    <source>
        <dbReference type="EMBL" id="KAG0252364.1"/>
    </source>
</evidence>